<keyword evidence="5" id="KW-1185">Reference proteome</keyword>
<dbReference type="Gene3D" id="3.10.105.10">
    <property type="entry name" value="Dipeptide-binding Protein, Domain 3"/>
    <property type="match status" value="1"/>
</dbReference>
<feature type="region of interest" description="Disordered" evidence="1">
    <location>
        <begin position="30"/>
        <end position="74"/>
    </location>
</feature>
<feature type="compositionally biased region" description="Acidic residues" evidence="1">
    <location>
        <begin position="35"/>
        <end position="65"/>
    </location>
</feature>
<name>A0A346Y1J9_9ACTN</name>
<dbReference type="InterPro" id="IPR030678">
    <property type="entry name" value="Peptide/Ni-bd"/>
</dbReference>
<dbReference type="Proteomes" id="UP000264006">
    <property type="component" value="Chromosome"/>
</dbReference>
<feature type="domain" description="Solute-binding protein family 5" evidence="3">
    <location>
        <begin position="118"/>
        <end position="481"/>
    </location>
</feature>
<protein>
    <submittedName>
        <fullName evidence="4">Oligopeptide ABC transporter, periplasmic oligopeptide-binding protein OppA</fullName>
    </submittedName>
</protein>
<sequence length="572" mass="62432">MLTATTRSTMLRRLALLLAITAMLAACAPSNPDAETADGTDDTTEDAGTDTADDAEDEASEDGDTDATTGETGGTLVIGTTADVVNLNPLVGNSRTDTWVTNLMYPRMMDMDLEGTKTPSLATDWSYSEDGLTATVNLRDDFTWSDGEPVDAEDVMFTIDAIKAEQFGVVAGMIAAYESSTAPDPHTIEFTLSRPDGAFLNSVGFWMPIVPEHVFSAAESVQEFANDSDWVSAGPYRLTDVQAGDRYTMTAVDSYPLAPEGTPTLDEVVFRVFPDVNTEVLALRNGDIDLIGNAIPPTLVEQLQDVDGLELVTVPSLGWAHMQYNMRREPLDQLEVRQALAHAVDYEAIRQVVLRGQAVSSGSSPLTPSFQQWYDDSSEEYAHDPERSRELLESAGQVDADGDGLYDGLTLEMVYDSADPNISAWAEIVRDQSREAGIDIQLSGLERNTYLARTNERDFDIYAGSWAIIDEPQSNFSLLFFPDGFINYAGVEDPDLVAAIENAAVQTSVEEARPFVQEAGRIVHDNVYDNVMYVEQFNFAHSSDWEGFVAQPSELLSILNPRSLAQVVPAGE</sequence>
<dbReference type="PANTHER" id="PTHR30290">
    <property type="entry name" value="PERIPLASMIC BINDING COMPONENT OF ABC TRANSPORTER"/>
    <property type="match status" value="1"/>
</dbReference>
<dbReference type="OrthoDB" id="9764591at2"/>
<evidence type="ECO:0000256" key="2">
    <source>
        <dbReference type="SAM" id="SignalP"/>
    </source>
</evidence>
<dbReference type="GO" id="GO:0015833">
    <property type="term" value="P:peptide transport"/>
    <property type="evidence" value="ECO:0007669"/>
    <property type="project" value="TreeGrafter"/>
</dbReference>
<reference evidence="4 5" key="1">
    <citation type="submission" date="2018-09" db="EMBL/GenBank/DDBJ databases">
        <title>Complete genome sequence of Euzebya sp. DY32-46 isolated from seawater of Pacific Ocean.</title>
        <authorList>
            <person name="Xu L."/>
            <person name="Wu Y.-H."/>
            <person name="Xu X.-W."/>
        </authorList>
    </citation>
    <scope>NUCLEOTIDE SEQUENCE [LARGE SCALE GENOMIC DNA]</scope>
    <source>
        <strain evidence="4 5">DY32-46</strain>
    </source>
</reference>
<gene>
    <name evidence="4" type="ORF">DVS28_a3673</name>
</gene>
<evidence type="ECO:0000313" key="4">
    <source>
        <dbReference type="EMBL" id="AXV08346.1"/>
    </source>
</evidence>
<feature type="chain" id="PRO_5039443723" evidence="2">
    <location>
        <begin position="29"/>
        <end position="572"/>
    </location>
</feature>
<evidence type="ECO:0000313" key="5">
    <source>
        <dbReference type="Proteomes" id="UP000264006"/>
    </source>
</evidence>
<dbReference type="InterPro" id="IPR000914">
    <property type="entry name" value="SBP_5_dom"/>
</dbReference>
<feature type="signal peptide" evidence="2">
    <location>
        <begin position="1"/>
        <end position="28"/>
    </location>
</feature>
<dbReference type="GO" id="GO:0043190">
    <property type="term" value="C:ATP-binding cassette (ABC) transporter complex"/>
    <property type="evidence" value="ECO:0007669"/>
    <property type="project" value="InterPro"/>
</dbReference>
<proteinExistence type="predicted"/>
<dbReference type="KEGG" id="euz:DVS28_a3673"/>
<dbReference type="EMBL" id="CP031165">
    <property type="protein sequence ID" value="AXV08346.1"/>
    <property type="molecule type" value="Genomic_DNA"/>
</dbReference>
<keyword evidence="2" id="KW-0732">Signal</keyword>
<dbReference type="CDD" id="cd00995">
    <property type="entry name" value="PBP2_NikA_DppA_OppA_like"/>
    <property type="match status" value="1"/>
</dbReference>
<dbReference type="Pfam" id="PF00496">
    <property type="entry name" value="SBP_bac_5"/>
    <property type="match status" value="1"/>
</dbReference>
<evidence type="ECO:0000256" key="1">
    <source>
        <dbReference type="SAM" id="MobiDB-lite"/>
    </source>
</evidence>
<dbReference type="RefSeq" id="WP_114592701.1">
    <property type="nucleotide sequence ID" value="NZ_CP031165.1"/>
</dbReference>
<accession>A0A346Y1J9</accession>
<dbReference type="Gene3D" id="3.90.76.10">
    <property type="entry name" value="Dipeptide-binding Protein, Domain 1"/>
    <property type="match status" value="1"/>
</dbReference>
<dbReference type="GO" id="GO:1904680">
    <property type="term" value="F:peptide transmembrane transporter activity"/>
    <property type="evidence" value="ECO:0007669"/>
    <property type="project" value="TreeGrafter"/>
</dbReference>
<dbReference type="PROSITE" id="PS51257">
    <property type="entry name" value="PROKAR_LIPOPROTEIN"/>
    <property type="match status" value="1"/>
</dbReference>
<dbReference type="AlphaFoldDB" id="A0A346Y1J9"/>
<dbReference type="GO" id="GO:0042597">
    <property type="term" value="C:periplasmic space"/>
    <property type="evidence" value="ECO:0007669"/>
    <property type="project" value="UniProtKB-ARBA"/>
</dbReference>
<organism evidence="4 5">
    <name type="scientific">Euzebya pacifica</name>
    <dbReference type="NCBI Taxonomy" id="1608957"/>
    <lineage>
        <taxon>Bacteria</taxon>
        <taxon>Bacillati</taxon>
        <taxon>Actinomycetota</taxon>
        <taxon>Nitriliruptoria</taxon>
        <taxon>Euzebyales</taxon>
    </lineage>
</organism>
<dbReference type="InterPro" id="IPR039424">
    <property type="entry name" value="SBP_5"/>
</dbReference>
<evidence type="ECO:0000259" key="3">
    <source>
        <dbReference type="Pfam" id="PF00496"/>
    </source>
</evidence>
<dbReference type="Gene3D" id="3.40.190.10">
    <property type="entry name" value="Periplasmic binding protein-like II"/>
    <property type="match status" value="1"/>
</dbReference>
<dbReference type="PIRSF" id="PIRSF002741">
    <property type="entry name" value="MppA"/>
    <property type="match status" value="1"/>
</dbReference>
<dbReference type="SUPFAM" id="SSF53850">
    <property type="entry name" value="Periplasmic binding protein-like II"/>
    <property type="match status" value="1"/>
</dbReference>